<sequence length="206" mass="24006">MSNLICPKCGRTNDKIEFIEAFCIDCYPVKIEAPTKITFERCGRCERMKFRGDWIPYNERKLNEFIISKCKGDFESAEYDFVTQNAVFTITGGSRIKKEILFELTKTICQQCSRISGGYYEGIIQLRGNRTKQEKYAKMLIEKLEKITFITKTEEKEEGLDLYVGRSKPIVRLISDLGIKTLITKKLVGRDQGKRLYRTTFLIRFD</sequence>
<evidence type="ECO:0000259" key="1">
    <source>
        <dbReference type="Pfam" id="PF04981"/>
    </source>
</evidence>
<proteinExistence type="predicted"/>
<reference evidence="2 3" key="1">
    <citation type="submission" date="2019-08" db="EMBL/GenBank/DDBJ databases">
        <authorList>
            <person name="Vazquez-Campos X."/>
        </authorList>
    </citation>
    <scope>NUCLEOTIDE SEQUENCE [LARGE SCALE GENOMIC DNA]</scope>
    <source>
        <strain evidence="2">LFW-283_2</strain>
    </source>
</reference>
<dbReference type="Pfam" id="PF04981">
    <property type="entry name" value="NMD3"/>
    <property type="match status" value="1"/>
</dbReference>
<dbReference type="AlphaFoldDB" id="A0A5E4LS07"/>
<gene>
    <name evidence="2" type="ORF">LFW2832_00107</name>
</gene>
<dbReference type="EMBL" id="CABMJJ010000001">
    <property type="protein sequence ID" value="VVC02606.1"/>
    <property type="molecule type" value="Genomic_DNA"/>
</dbReference>
<evidence type="ECO:0000313" key="2">
    <source>
        <dbReference type="EMBL" id="VVC02606.1"/>
    </source>
</evidence>
<evidence type="ECO:0000313" key="3">
    <source>
        <dbReference type="Proteomes" id="UP000789941"/>
    </source>
</evidence>
<feature type="domain" description="Nmd3 N-terminal" evidence="1">
    <location>
        <begin position="6"/>
        <end position="204"/>
    </location>
</feature>
<comment type="caution">
    <text evidence="2">The sequence shown here is derived from an EMBL/GenBank/DDBJ whole genome shotgun (WGS) entry which is preliminary data.</text>
</comment>
<dbReference type="InterPro" id="IPR007064">
    <property type="entry name" value="Nmd3_N"/>
</dbReference>
<accession>A0A5E4LS07</accession>
<name>A0A5E4LS07_9ARCH</name>
<dbReference type="Proteomes" id="UP000789941">
    <property type="component" value="Unassembled WGS sequence"/>
</dbReference>
<organism evidence="2 3">
    <name type="scientific">Candidatus Bilamarchaeum dharawalense</name>
    <dbReference type="NCBI Taxonomy" id="2885759"/>
    <lineage>
        <taxon>Archaea</taxon>
        <taxon>Candidatus Micrarchaeota</taxon>
        <taxon>Candidatus Micrarchaeia</taxon>
        <taxon>Candidatus Anstonellales</taxon>
        <taxon>Candidatus Bilamarchaeaceae</taxon>
        <taxon>Candidatus Bilamarchaeum</taxon>
    </lineage>
</organism>
<protein>
    <submittedName>
        <fullName evidence="2">NMD3 family protein</fullName>
    </submittedName>
</protein>